<organism evidence="1 2">
    <name type="scientific">Solanum tuberosum</name>
    <name type="common">Potato</name>
    <dbReference type="NCBI Taxonomy" id="4113"/>
    <lineage>
        <taxon>Eukaryota</taxon>
        <taxon>Viridiplantae</taxon>
        <taxon>Streptophyta</taxon>
        <taxon>Embryophyta</taxon>
        <taxon>Tracheophyta</taxon>
        <taxon>Spermatophyta</taxon>
        <taxon>Magnoliopsida</taxon>
        <taxon>eudicotyledons</taxon>
        <taxon>Gunneridae</taxon>
        <taxon>Pentapetalae</taxon>
        <taxon>asterids</taxon>
        <taxon>lamiids</taxon>
        <taxon>Solanales</taxon>
        <taxon>Solanaceae</taxon>
        <taxon>Solanoideae</taxon>
        <taxon>Solaneae</taxon>
        <taxon>Solanum</taxon>
    </lineage>
</organism>
<dbReference type="Gramene" id="PGSC0003DMT400085315">
    <property type="protein sequence ID" value="PGSC0003DMT400085315"/>
    <property type="gene ID" value="PGSC0003DMG400034886"/>
</dbReference>
<proteinExistence type="predicted"/>
<dbReference type="HOGENOM" id="CLU_2390291_0_0_1"/>
<dbReference type="AlphaFoldDB" id="M1D986"/>
<dbReference type="Proteomes" id="UP000011115">
    <property type="component" value="Unassembled WGS sequence"/>
</dbReference>
<evidence type="ECO:0000313" key="1">
    <source>
        <dbReference type="EnsemblPlants" id="PGSC0003DMT400085315"/>
    </source>
</evidence>
<reference evidence="1" key="2">
    <citation type="submission" date="2015-06" db="UniProtKB">
        <authorList>
            <consortium name="EnsemblPlants"/>
        </authorList>
    </citation>
    <scope>IDENTIFICATION</scope>
    <source>
        <strain evidence="1">DM1-3 516 R44</strain>
    </source>
</reference>
<dbReference type="EnsemblPlants" id="PGSC0003DMT400085315">
    <property type="protein sequence ID" value="PGSC0003DMT400085315"/>
    <property type="gene ID" value="PGSC0003DMG400034886"/>
</dbReference>
<accession>M1D986</accession>
<name>M1D986_SOLTU</name>
<dbReference type="InParanoid" id="M1D986"/>
<reference evidence="2" key="1">
    <citation type="journal article" date="2011" name="Nature">
        <title>Genome sequence and analysis of the tuber crop potato.</title>
        <authorList>
            <consortium name="The Potato Genome Sequencing Consortium"/>
        </authorList>
    </citation>
    <scope>NUCLEOTIDE SEQUENCE [LARGE SCALE GENOMIC DNA]</scope>
    <source>
        <strain evidence="2">cv. DM1-3 516 R44</strain>
    </source>
</reference>
<protein>
    <submittedName>
        <fullName evidence="1">Uncharacterized protein</fullName>
    </submittedName>
</protein>
<evidence type="ECO:0000313" key="2">
    <source>
        <dbReference type="Proteomes" id="UP000011115"/>
    </source>
</evidence>
<keyword evidence="2" id="KW-1185">Reference proteome</keyword>
<sequence>MEVPRDEIWKNIPTKLVVKSLIKWKNSQVLMKNRFDTLNIFEQRSTSMEVELIGDSPTALFLSLTWFLSSGLAHWNFRRTEEPLGDSPSGLGDH</sequence>
<dbReference type="PaxDb" id="4113-PGSC0003DMT400085315"/>